<sequence>MDLPKDFFFIVVSLKSLCNELESITFNGNKITVIIKIKGQKLRTQRFEKTFELKDYLNKLELIDNITKKENEIKQLRNILEISNFGFLTKIPISTKQVFNDRSNYINNTENSLLNQELQVWSSDFYENDENSSPRQERKYGASVNFTEIPISTKQAFHDCSNYINHAEDFSLNQELQNKRHSSILCQILNEFKGKDPEDIWIDINSKLERIFGYQKLLESPDEELRIDYLKLILELQNCEVLKQFKEPIKLWKAKAESTFGPFNSVLLSEQSETSPNKNDDGVYSTQTKWQKVADTLKEKINNTPNNYIFEDNIDTTSISSLEDIKEELISWRKIDLNIKKNEKIEKLEHFFKLKKLYFKLWQVATQQTPSDFKSLNPTKKALNDIPFGKNPPPKIVRGWISKIISSSFDITDKTERKIWSLLNILDALRSNITFESLIEADATLNFFNKMNKPDLKSFYQHVTQNKQIKYQPFLPI</sequence>
<accession>A0ABN7UG83</accession>
<gene>
    <name evidence="1" type="ORF">GMARGA_LOCUS6322</name>
</gene>
<evidence type="ECO:0000313" key="2">
    <source>
        <dbReference type="Proteomes" id="UP000789901"/>
    </source>
</evidence>
<dbReference type="Proteomes" id="UP000789901">
    <property type="component" value="Unassembled WGS sequence"/>
</dbReference>
<comment type="caution">
    <text evidence="1">The sequence shown here is derived from an EMBL/GenBank/DDBJ whole genome shotgun (WGS) entry which is preliminary data.</text>
</comment>
<protein>
    <submittedName>
        <fullName evidence="1">45534_t:CDS:1</fullName>
    </submittedName>
</protein>
<evidence type="ECO:0000313" key="1">
    <source>
        <dbReference type="EMBL" id="CAG8589147.1"/>
    </source>
</evidence>
<reference evidence="1 2" key="1">
    <citation type="submission" date="2021-06" db="EMBL/GenBank/DDBJ databases">
        <authorList>
            <person name="Kallberg Y."/>
            <person name="Tangrot J."/>
            <person name="Rosling A."/>
        </authorList>
    </citation>
    <scope>NUCLEOTIDE SEQUENCE [LARGE SCALE GENOMIC DNA]</scope>
    <source>
        <strain evidence="1 2">120-4 pot B 10/14</strain>
    </source>
</reference>
<feature type="non-terminal residue" evidence="1">
    <location>
        <position position="477"/>
    </location>
</feature>
<keyword evidence="2" id="KW-1185">Reference proteome</keyword>
<dbReference type="EMBL" id="CAJVQB010002845">
    <property type="protein sequence ID" value="CAG8589147.1"/>
    <property type="molecule type" value="Genomic_DNA"/>
</dbReference>
<feature type="non-terminal residue" evidence="1">
    <location>
        <position position="1"/>
    </location>
</feature>
<proteinExistence type="predicted"/>
<name>A0ABN7UG83_GIGMA</name>
<organism evidence="1 2">
    <name type="scientific">Gigaspora margarita</name>
    <dbReference type="NCBI Taxonomy" id="4874"/>
    <lineage>
        <taxon>Eukaryota</taxon>
        <taxon>Fungi</taxon>
        <taxon>Fungi incertae sedis</taxon>
        <taxon>Mucoromycota</taxon>
        <taxon>Glomeromycotina</taxon>
        <taxon>Glomeromycetes</taxon>
        <taxon>Diversisporales</taxon>
        <taxon>Gigasporaceae</taxon>
        <taxon>Gigaspora</taxon>
    </lineage>
</organism>